<sequence length="37" mass="4212">MYMASIEAHNKNKGKKGKLILSIKISTLQRQSSHKIE</sequence>
<accession>A0A2P2PL22</accession>
<proteinExistence type="predicted"/>
<dbReference type="AlphaFoldDB" id="A0A2P2PL22"/>
<protein>
    <submittedName>
        <fullName evidence="1">Uncharacterized protein</fullName>
    </submittedName>
</protein>
<organism evidence="1">
    <name type="scientific">Rhizophora mucronata</name>
    <name type="common">Asiatic mangrove</name>
    <dbReference type="NCBI Taxonomy" id="61149"/>
    <lineage>
        <taxon>Eukaryota</taxon>
        <taxon>Viridiplantae</taxon>
        <taxon>Streptophyta</taxon>
        <taxon>Embryophyta</taxon>
        <taxon>Tracheophyta</taxon>
        <taxon>Spermatophyta</taxon>
        <taxon>Magnoliopsida</taxon>
        <taxon>eudicotyledons</taxon>
        <taxon>Gunneridae</taxon>
        <taxon>Pentapetalae</taxon>
        <taxon>rosids</taxon>
        <taxon>fabids</taxon>
        <taxon>Malpighiales</taxon>
        <taxon>Rhizophoraceae</taxon>
        <taxon>Rhizophora</taxon>
    </lineage>
</organism>
<reference evidence="1" key="1">
    <citation type="submission" date="2018-02" db="EMBL/GenBank/DDBJ databases">
        <title>Rhizophora mucronata_Transcriptome.</title>
        <authorList>
            <person name="Meera S.P."/>
            <person name="Sreeshan A."/>
            <person name="Augustine A."/>
        </authorList>
    </citation>
    <scope>NUCLEOTIDE SEQUENCE</scope>
    <source>
        <tissue evidence="1">Leaf</tissue>
    </source>
</reference>
<name>A0A2P2PL22_RHIMU</name>
<evidence type="ECO:0000313" key="1">
    <source>
        <dbReference type="EMBL" id="MBX55422.1"/>
    </source>
</evidence>
<dbReference type="EMBL" id="GGEC01074938">
    <property type="protein sequence ID" value="MBX55422.1"/>
    <property type="molecule type" value="Transcribed_RNA"/>
</dbReference>